<evidence type="ECO:0000313" key="3">
    <source>
        <dbReference type="Proteomes" id="UP001604277"/>
    </source>
</evidence>
<protein>
    <submittedName>
        <fullName evidence="2">SAUR-like auxin-responsive protein family</fullName>
    </submittedName>
</protein>
<proteinExistence type="inferred from homology"/>
<comment type="caution">
    <text evidence="2">The sequence shown here is derived from an EMBL/GenBank/DDBJ whole genome shotgun (WGS) entry which is preliminary data.</text>
</comment>
<dbReference type="PANTHER" id="PTHR31374">
    <property type="entry name" value="AUXIN-INDUCED PROTEIN-LIKE-RELATED"/>
    <property type="match status" value="1"/>
</dbReference>
<comment type="similarity">
    <text evidence="1">Belongs to the ARG7 family.</text>
</comment>
<name>A0ABD1RMK2_9LAMI</name>
<dbReference type="Pfam" id="PF02519">
    <property type="entry name" value="Auxin_inducible"/>
    <property type="match status" value="1"/>
</dbReference>
<evidence type="ECO:0000313" key="2">
    <source>
        <dbReference type="EMBL" id="KAL2489634.1"/>
    </source>
</evidence>
<accession>A0ABD1RMK2</accession>
<dbReference type="InterPro" id="IPR003676">
    <property type="entry name" value="SAUR_fam"/>
</dbReference>
<organism evidence="2 3">
    <name type="scientific">Forsythia ovata</name>
    <dbReference type="NCBI Taxonomy" id="205694"/>
    <lineage>
        <taxon>Eukaryota</taxon>
        <taxon>Viridiplantae</taxon>
        <taxon>Streptophyta</taxon>
        <taxon>Embryophyta</taxon>
        <taxon>Tracheophyta</taxon>
        <taxon>Spermatophyta</taxon>
        <taxon>Magnoliopsida</taxon>
        <taxon>eudicotyledons</taxon>
        <taxon>Gunneridae</taxon>
        <taxon>Pentapetalae</taxon>
        <taxon>asterids</taxon>
        <taxon>lamiids</taxon>
        <taxon>Lamiales</taxon>
        <taxon>Oleaceae</taxon>
        <taxon>Forsythieae</taxon>
        <taxon>Forsythia</taxon>
    </lineage>
</organism>
<dbReference type="AlphaFoldDB" id="A0ABD1RMK2"/>
<reference evidence="3" key="1">
    <citation type="submission" date="2024-07" db="EMBL/GenBank/DDBJ databases">
        <title>Two chromosome-level genome assemblies of Korean endemic species Abeliophyllum distichum and Forsythia ovata (Oleaceae).</title>
        <authorList>
            <person name="Jang H."/>
        </authorList>
    </citation>
    <scope>NUCLEOTIDE SEQUENCE [LARGE SCALE GENOMIC DNA]</scope>
</reference>
<gene>
    <name evidence="2" type="ORF">Fot_42926</name>
</gene>
<keyword evidence="3" id="KW-1185">Reference proteome</keyword>
<evidence type="ECO:0000256" key="1">
    <source>
        <dbReference type="ARBA" id="ARBA00006974"/>
    </source>
</evidence>
<dbReference type="PANTHER" id="PTHR31374:SF201">
    <property type="entry name" value="SAUR-LIKE AUXIN-RESPONSIVE PROTEIN FAMILY"/>
    <property type="match status" value="1"/>
</dbReference>
<dbReference type="EMBL" id="JBFOLJ010000012">
    <property type="protein sequence ID" value="KAL2489634.1"/>
    <property type="molecule type" value="Genomic_DNA"/>
</dbReference>
<dbReference type="Proteomes" id="UP001604277">
    <property type="component" value="Unassembled WGS sequence"/>
</dbReference>
<sequence length="167" mass="18743">MGKTRVFKLGHKLVKVFKWCLRHRTGRRATYQRLEPPRSTTGTISKLCKWVCSLKQGAKGLCYEKKDSGLYIRVGQEPVKPNHAMGVPKGDLAVYVGDKDDDTCRILVPVAYINHPLFGELLRKAEKVYGFNHPGGIQIPCRKSEFENVQTKIAAACDGGSRRGRRS</sequence>